<dbReference type="NCBIfam" id="TIGR00358">
    <property type="entry name" value="3_prime_RNase"/>
    <property type="match status" value="1"/>
</dbReference>
<keyword evidence="3 8" id="KW-0963">Cytoplasm</keyword>
<dbReference type="GO" id="GO:0006402">
    <property type="term" value="P:mRNA catabolic process"/>
    <property type="evidence" value="ECO:0007669"/>
    <property type="project" value="TreeGrafter"/>
</dbReference>
<dbReference type="EC" id="3.1.13.1" evidence="8"/>
<dbReference type="InterPro" id="IPR050180">
    <property type="entry name" value="RNR_Ribonuclease"/>
</dbReference>
<evidence type="ECO:0000256" key="3">
    <source>
        <dbReference type="ARBA" id="ARBA00022490"/>
    </source>
</evidence>
<dbReference type="Pfam" id="PF17876">
    <property type="entry name" value="CSD2"/>
    <property type="match status" value="1"/>
</dbReference>
<dbReference type="NCBIfam" id="TIGR02063">
    <property type="entry name" value="RNase_R"/>
    <property type="match status" value="1"/>
</dbReference>
<feature type="compositionally biased region" description="Low complexity" evidence="9">
    <location>
        <begin position="628"/>
        <end position="643"/>
    </location>
</feature>
<dbReference type="InterPro" id="IPR011129">
    <property type="entry name" value="CSD"/>
</dbReference>
<feature type="compositionally biased region" description="Low complexity" evidence="9">
    <location>
        <begin position="823"/>
        <end position="835"/>
    </location>
</feature>
<dbReference type="InterPro" id="IPR022966">
    <property type="entry name" value="RNase_II/R_CS"/>
</dbReference>
<proteinExistence type="inferred from homology"/>
<dbReference type="GO" id="GO:0005829">
    <property type="term" value="C:cytosol"/>
    <property type="evidence" value="ECO:0007669"/>
    <property type="project" value="UniProtKB-ARBA"/>
</dbReference>
<keyword evidence="12" id="KW-1185">Reference proteome</keyword>
<keyword evidence="7 8" id="KW-0694">RNA-binding</keyword>
<dbReference type="SMART" id="SM00955">
    <property type="entry name" value="RNB"/>
    <property type="match status" value="1"/>
</dbReference>
<dbReference type="Pfam" id="PF08206">
    <property type="entry name" value="OB_RNB"/>
    <property type="match status" value="1"/>
</dbReference>
<evidence type="ECO:0000256" key="9">
    <source>
        <dbReference type="SAM" id="MobiDB-lite"/>
    </source>
</evidence>
<gene>
    <name evidence="8 11" type="primary">rnr</name>
    <name evidence="11" type="ORF">HMPREF0551_0598</name>
</gene>
<evidence type="ECO:0000256" key="7">
    <source>
        <dbReference type="ARBA" id="ARBA00022884"/>
    </source>
</evidence>
<feature type="compositionally biased region" description="Basic residues" evidence="9">
    <location>
        <begin position="862"/>
        <end position="872"/>
    </location>
</feature>
<dbReference type="CDD" id="cd04471">
    <property type="entry name" value="S1_RNase_R"/>
    <property type="match status" value="1"/>
</dbReference>
<accession>E7RV86</accession>
<name>E7RV86_9BURK</name>
<dbReference type="InterPro" id="IPR011805">
    <property type="entry name" value="RNase_R"/>
</dbReference>
<comment type="similarity">
    <text evidence="8">Belongs to the RNR ribonuclease family. RNase R subfamily.</text>
</comment>
<feature type="compositionally biased region" description="Low complexity" evidence="9">
    <location>
        <begin position="842"/>
        <end position="861"/>
    </location>
</feature>
<dbReference type="HOGENOM" id="CLU_002333_7_0_4"/>
<dbReference type="RefSeq" id="WP_005672662.1">
    <property type="nucleotide sequence ID" value="NZ_CP146288.1"/>
</dbReference>
<dbReference type="EMBL" id="AEQP01000002">
    <property type="protein sequence ID" value="EFV95690.1"/>
    <property type="molecule type" value="Genomic_DNA"/>
</dbReference>
<dbReference type="Pfam" id="PF00773">
    <property type="entry name" value="RNB"/>
    <property type="match status" value="1"/>
</dbReference>
<feature type="region of interest" description="Disordered" evidence="9">
    <location>
        <begin position="628"/>
        <end position="657"/>
    </location>
</feature>
<dbReference type="InterPro" id="IPR001900">
    <property type="entry name" value="RNase_II/R"/>
</dbReference>
<evidence type="ECO:0000313" key="12">
    <source>
        <dbReference type="Proteomes" id="UP000011021"/>
    </source>
</evidence>
<dbReference type="SMART" id="SM00316">
    <property type="entry name" value="S1"/>
    <property type="match status" value="1"/>
</dbReference>
<dbReference type="InterPro" id="IPR004476">
    <property type="entry name" value="RNase_II/RNase_R"/>
</dbReference>
<dbReference type="STRING" id="887898.HMPREF0551_0598"/>
<dbReference type="HAMAP" id="MF_01895">
    <property type="entry name" value="RNase_R"/>
    <property type="match status" value="1"/>
</dbReference>
<dbReference type="InterPro" id="IPR012340">
    <property type="entry name" value="NA-bd_OB-fold"/>
</dbReference>
<evidence type="ECO:0000256" key="8">
    <source>
        <dbReference type="HAMAP-Rule" id="MF_01895"/>
    </source>
</evidence>
<dbReference type="PANTHER" id="PTHR23355:SF9">
    <property type="entry name" value="DIS3-LIKE EXONUCLEASE 2"/>
    <property type="match status" value="1"/>
</dbReference>
<evidence type="ECO:0000256" key="4">
    <source>
        <dbReference type="ARBA" id="ARBA00022722"/>
    </source>
</evidence>
<dbReference type="Gene3D" id="2.40.50.140">
    <property type="entry name" value="Nucleic acid-binding proteins"/>
    <property type="match status" value="2"/>
</dbReference>
<dbReference type="eggNOG" id="COG0557">
    <property type="taxonomic scope" value="Bacteria"/>
</dbReference>
<comment type="catalytic activity">
    <reaction evidence="1 8">
        <text>Exonucleolytic cleavage in the 3'- to 5'-direction to yield nucleoside 5'-phosphates.</text>
        <dbReference type="EC" id="3.1.13.1"/>
    </reaction>
</comment>
<dbReference type="InterPro" id="IPR013223">
    <property type="entry name" value="RNase_B_OB_dom"/>
</dbReference>
<dbReference type="PROSITE" id="PS01175">
    <property type="entry name" value="RIBONUCLEASE_II"/>
    <property type="match status" value="1"/>
</dbReference>
<evidence type="ECO:0000313" key="11">
    <source>
        <dbReference type="EMBL" id="EFV95690.1"/>
    </source>
</evidence>
<keyword evidence="6 8" id="KW-0269">Exonuclease</keyword>
<comment type="subcellular location">
    <subcellularLocation>
        <location evidence="2 8">Cytoplasm</location>
    </subcellularLocation>
</comment>
<feature type="compositionally biased region" description="Basic and acidic residues" evidence="9">
    <location>
        <begin position="785"/>
        <end position="804"/>
    </location>
</feature>
<dbReference type="Proteomes" id="UP000011021">
    <property type="component" value="Unassembled WGS sequence"/>
</dbReference>
<organism evidence="11 12">
    <name type="scientific">Lautropia mirabilis ATCC 51599</name>
    <dbReference type="NCBI Taxonomy" id="887898"/>
    <lineage>
        <taxon>Bacteria</taxon>
        <taxon>Pseudomonadati</taxon>
        <taxon>Pseudomonadota</taxon>
        <taxon>Betaproteobacteria</taxon>
        <taxon>Burkholderiales</taxon>
        <taxon>Burkholderiaceae</taxon>
        <taxon>Lautropia</taxon>
    </lineage>
</organism>
<evidence type="ECO:0000259" key="10">
    <source>
        <dbReference type="PROSITE" id="PS50126"/>
    </source>
</evidence>
<evidence type="ECO:0000256" key="2">
    <source>
        <dbReference type="ARBA" id="ARBA00004496"/>
    </source>
</evidence>
<sequence>MTEKNLDPPSRQAILDTLAEEGAPLSIDQLIERMRVPEGALVGMRRRVAAMQRDGQILAGRKGALMLVSRIDLIPGRVSGHRDGFGFMLPDDGSADIFLPPREMAKVMHGDRVLVRRVGTDNRGRPEGKVVEVTQHNNRPVVGRLVQERGVLILAPEDQRIKHDILIEAGGAQGAKPGQVVSVEITTPPGWNTPPIGRVIEVLGNMDDAGMEIEIAVRKFDVPHRFNDAVLAEAGALPDSLRPADYRNRVDLRDVPLVTIDGEDARDFDDAVYCEPVTDAKSGKPRGWRLLVAIADVSHYVRPGSALDAEAQERTTSVYFPRRVIPMLPEKLSNGLCSINPEVDRLVLVADMVIDADGEVIAYQFYPAVMYSAARLTYNEVWGILTGEDVAAIERRKSVLPQIYDLHALYQALEAARQKRGAIEFETPETKMLCDEQGRITEIVAQSRNDAHKLIEECMLAANTCAADFLESNKHPALYRVHEGPSPDRLAKLREFLAGTGLRLGNAQVEAREKRGPRPQDYQVLSQQIQGRPDAALLQTMMLRSMQAAVYTPDNQGHFGLAYDAYAHFTSPIRRYPDLLNHRAIKALLENRRYLPVIEADAGKPNDEVFETEGAQAKVAALAIEGEAAAGRPATRSTRSRSQTSRRQKAAQAQAESHAVWERLGTLCSANERRADEASRDVQAWLKCVYMRDRIGDRYRGHITGVAPFGVFVTLDDLYVEGMVHVSELGSEYFRYDEAGQVLIGERTGRRYALTDEVEVQVMAVNLEARRIDFRLVEDIGRGNARAEGRGQRSDDSGGRRDSNGRPSAGRRRSKAPTQALLTAPAKVAAKGVAGTEEKAASRSSASSRAGRSAARTPAAAVRRRRSSKAGG</sequence>
<dbReference type="GO" id="GO:0008859">
    <property type="term" value="F:exoribonuclease II activity"/>
    <property type="evidence" value="ECO:0007669"/>
    <property type="project" value="UniProtKB-UniRule"/>
</dbReference>
<keyword evidence="5 8" id="KW-0378">Hydrolase</keyword>
<dbReference type="PANTHER" id="PTHR23355">
    <property type="entry name" value="RIBONUCLEASE"/>
    <property type="match status" value="1"/>
</dbReference>
<dbReference type="AlphaFoldDB" id="E7RV86"/>
<comment type="function">
    <text evidence="8">3'-5' exoribonuclease that releases 5'-nucleoside monophosphates and is involved in maturation of structured RNAs.</text>
</comment>
<dbReference type="SMART" id="SM00357">
    <property type="entry name" value="CSP"/>
    <property type="match status" value="1"/>
</dbReference>
<evidence type="ECO:0000256" key="6">
    <source>
        <dbReference type="ARBA" id="ARBA00022839"/>
    </source>
</evidence>
<evidence type="ECO:0000256" key="5">
    <source>
        <dbReference type="ARBA" id="ARBA00022801"/>
    </source>
</evidence>
<evidence type="ECO:0000256" key="1">
    <source>
        <dbReference type="ARBA" id="ARBA00001849"/>
    </source>
</evidence>
<dbReference type="PROSITE" id="PS50126">
    <property type="entry name" value="S1"/>
    <property type="match status" value="1"/>
</dbReference>
<dbReference type="GO" id="GO:0003723">
    <property type="term" value="F:RNA binding"/>
    <property type="evidence" value="ECO:0007669"/>
    <property type="project" value="UniProtKB-UniRule"/>
</dbReference>
<feature type="domain" description="S1 motif" evidence="10">
    <location>
        <begin position="696"/>
        <end position="777"/>
    </location>
</feature>
<dbReference type="Pfam" id="PF00575">
    <property type="entry name" value="S1"/>
    <property type="match status" value="1"/>
</dbReference>
<dbReference type="SUPFAM" id="SSF50249">
    <property type="entry name" value="Nucleic acid-binding proteins"/>
    <property type="match status" value="3"/>
</dbReference>
<keyword evidence="4 8" id="KW-0540">Nuclease</keyword>
<dbReference type="InterPro" id="IPR003029">
    <property type="entry name" value="S1_domain"/>
</dbReference>
<protein>
    <recommendedName>
        <fullName evidence="8">Ribonuclease R</fullName>
        <shortName evidence="8">RNase R</shortName>
        <ecNumber evidence="8">3.1.13.1</ecNumber>
    </recommendedName>
</protein>
<comment type="caution">
    <text evidence="11">The sequence shown here is derived from an EMBL/GenBank/DDBJ whole genome shotgun (WGS) entry which is preliminary data.</text>
</comment>
<dbReference type="InterPro" id="IPR040476">
    <property type="entry name" value="CSD2"/>
</dbReference>
<feature type="region of interest" description="Disordered" evidence="9">
    <location>
        <begin position="785"/>
        <end position="872"/>
    </location>
</feature>
<reference evidence="11 12" key="1">
    <citation type="submission" date="2010-12" db="EMBL/GenBank/DDBJ databases">
        <authorList>
            <person name="Muzny D."/>
            <person name="Qin X."/>
            <person name="Deng J."/>
            <person name="Jiang H."/>
            <person name="Liu Y."/>
            <person name="Qu J."/>
            <person name="Song X.-Z."/>
            <person name="Zhang L."/>
            <person name="Thornton R."/>
            <person name="Coyle M."/>
            <person name="Francisco L."/>
            <person name="Jackson L."/>
            <person name="Javaid M."/>
            <person name="Korchina V."/>
            <person name="Kovar C."/>
            <person name="Mata R."/>
            <person name="Mathew T."/>
            <person name="Ngo R."/>
            <person name="Nguyen L."/>
            <person name="Nguyen N."/>
            <person name="Okwuonu G."/>
            <person name="Ongeri F."/>
            <person name="Pham C."/>
            <person name="Simmons D."/>
            <person name="Wilczek-Boney K."/>
            <person name="Hale W."/>
            <person name="Jakkamsetti A."/>
            <person name="Pham P."/>
            <person name="Ruth R."/>
            <person name="San Lucas F."/>
            <person name="Warren J."/>
            <person name="Zhang J."/>
            <person name="Zhao Z."/>
            <person name="Zhou C."/>
            <person name="Zhu D."/>
            <person name="Lee S."/>
            <person name="Bess C."/>
            <person name="Blankenburg K."/>
            <person name="Forbes L."/>
            <person name="Fu Q."/>
            <person name="Gubbala S."/>
            <person name="Hirani K."/>
            <person name="Jayaseelan J.C."/>
            <person name="Lara F."/>
            <person name="Munidasa M."/>
            <person name="Palculict T."/>
            <person name="Patil S."/>
            <person name="Pu L.-L."/>
            <person name="Saada N."/>
            <person name="Tang L."/>
            <person name="Weissenberger G."/>
            <person name="Zhu Y."/>
            <person name="Hemphill L."/>
            <person name="Shang Y."/>
            <person name="Youmans B."/>
            <person name="Ayvaz T."/>
            <person name="Ross M."/>
            <person name="Santibanez J."/>
            <person name="Aqrawi P."/>
            <person name="Gross S."/>
            <person name="Joshi V."/>
            <person name="Fowler G."/>
            <person name="Nazareth L."/>
            <person name="Reid J."/>
            <person name="Worley K."/>
            <person name="Petrosino J."/>
            <person name="Highlander S."/>
            <person name="Gibbs R."/>
        </authorList>
    </citation>
    <scope>NUCLEOTIDE SEQUENCE [LARGE SCALE GENOMIC DNA]</scope>
    <source>
        <strain evidence="11 12">ATCC 51599</strain>
    </source>
</reference>